<protein>
    <recommendedName>
        <fullName evidence="3">DDE-type integrase/transposase/recombinase</fullName>
    </recommendedName>
</protein>
<dbReference type="InterPro" id="IPR036397">
    <property type="entry name" value="RNaseH_sf"/>
</dbReference>
<evidence type="ECO:0000313" key="1">
    <source>
        <dbReference type="EMBL" id="QDU19432.1"/>
    </source>
</evidence>
<evidence type="ECO:0008006" key="3">
    <source>
        <dbReference type="Google" id="ProtNLM"/>
    </source>
</evidence>
<dbReference type="KEGG" id="uli:ETAA1_13560"/>
<organism evidence="1 2">
    <name type="scientific">Urbifossiella limnaea</name>
    <dbReference type="NCBI Taxonomy" id="2528023"/>
    <lineage>
        <taxon>Bacteria</taxon>
        <taxon>Pseudomonadati</taxon>
        <taxon>Planctomycetota</taxon>
        <taxon>Planctomycetia</taxon>
        <taxon>Gemmatales</taxon>
        <taxon>Gemmataceae</taxon>
        <taxon>Urbifossiella</taxon>
    </lineage>
</organism>
<name>A0A517XPL3_9BACT</name>
<dbReference type="GO" id="GO:0003676">
    <property type="term" value="F:nucleic acid binding"/>
    <property type="evidence" value="ECO:0007669"/>
    <property type="project" value="InterPro"/>
</dbReference>
<dbReference type="RefSeq" id="WP_145235420.1">
    <property type="nucleotide sequence ID" value="NZ_CP036273.1"/>
</dbReference>
<dbReference type="InterPro" id="IPR050900">
    <property type="entry name" value="Transposase_IS3/IS150/IS904"/>
</dbReference>
<evidence type="ECO:0000313" key="2">
    <source>
        <dbReference type="Proteomes" id="UP000319576"/>
    </source>
</evidence>
<dbReference type="OrthoDB" id="289367at2"/>
<dbReference type="Gene3D" id="3.30.420.10">
    <property type="entry name" value="Ribonuclease H-like superfamily/Ribonuclease H"/>
    <property type="match status" value="1"/>
</dbReference>
<dbReference type="InterPro" id="IPR012337">
    <property type="entry name" value="RNaseH-like_sf"/>
</dbReference>
<dbReference type="PANTHER" id="PTHR46889">
    <property type="entry name" value="TRANSPOSASE INSF FOR INSERTION SEQUENCE IS3B-RELATED"/>
    <property type="match status" value="1"/>
</dbReference>
<dbReference type="AlphaFoldDB" id="A0A517XPL3"/>
<keyword evidence="2" id="KW-1185">Reference proteome</keyword>
<dbReference type="PANTHER" id="PTHR46889:SF4">
    <property type="entry name" value="TRANSPOSASE INSO FOR INSERTION SEQUENCE ELEMENT IS911B-RELATED"/>
    <property type="match status" value="1"/>
</dbReference>
<dbReference type="EMBL" id="CP036273">
    <property type="protein sequence ID" value="QDU19432.1"/>
    <property type="molecule type" value="Genomic_DNA"/>
</dbReference>
<reference evidence="1 2" key="1">
    <citation type="submission" date="2019-02" db="EMBL/GenBank/DDBJ databases">
        <title>Deep-cultivation of Planctomycetes and their phenomic and genomic characterization uncovers novel biology.</title>
        <authorList>
            <person name="Wiegand S."/>
            <person name="Jogler M."/>
            <person name="Boedeker C."/>
            <person name="Pinto D."/>
            <person name="Vollmers J."/>
            <person name="Rivas-Marin E."/>
            <person name="Kohn T."/>
            <person name="Peeters S.H."/>
            <person name="Heuer A."/>
            <person name="Rast P."/>
            <person name="Oberbeckmann S."/>
            <person name="Bunk B."/>
            <person name="Jeske O."/>
            <person name="Meyerdierks A."/>
            <person name="Storesund J.E."/>
            <person name="Kallscheuer N."/>
            <person name="Luecker S."/>
            <person name="Lage O.M."/>
            <person name="Pohl T."/>
            <person name="Merkel B.J."/>
            <person name="Hornburger P."/>
            <person name="Mueller R.-W."/>
            <person name="Bruemmer F."/>
            <person name="Labrenz M."/>
            <person name="Spormann A.M."/>
            <person name="Op den Camp H."/>
            <person name="Overmann J."/>
            <person name="Amann R."/>
            <person name="Jetten M.S.M."/>
            <person name="Mascher T."/>
            <person name="Medema M.H."/>
            <person name="Devos D.P."/>
            <person name="Kaster A.-K."/>
            <person name="Ovreas L."/>
            <person name="Rohde M."/>
            <person name="Galperin M.Y."/>
            <person name="Jogler C."/>
        </authorList>
    </citation>
    <scope>NUCLEOTIDE SEQUENCE [LARGE SCALE GENOMIC DNA]</scope>
    <source>
        <strain evidence="1 2">ETA_A1</strain>
    </source>
</reference>
<dbReference type="Proteomes" id="UP000319576">
    <property type="component" value="Chromosome"/>
</dbReference>
<sequence>MAHSDRGSQYASDHHQRVLAAEGIVCSMSGVGQCWNNAPVASLFGRLKCELGAEVFATRGQARAVIFEYLEVF</sequence>
<gene>
    <name evidence="1" type="ORF">ETAA1_13560</name>
</gene>
<dbReference type="SUPFAM" id="SSF53098">
    <property type="entry name" value="Ribonuclease H-like"/>
    <property type="match status" value="1"/>
</dbReference>
<accession>A0A517XPL3</accession>
<proteinExistence type="predicted"/>